<proteinExistence type="predicted"/>
<name>A0AAV8WDL8_9CUCU</name>
<keyword evidence="1" id="KW-0175">Coiled coil</keyword>
<evidence type="ECO:0000313" key="3">
    <source>
        <dbReference type="EMBL" id="KAJ8924526.1"/>
    </source>
</evidence>
<keyword evidence="4" id="KW-1185">Reference proteome</keyword>
<feature type="coiled-coil region" evidence="1">
    <location>
        <begin position="473"/>
        <end position="500"/>
    </location>
</feature>
<accession>A0AAV8WDL8</accession>
<dbReference type="InterPro" id="IPR027831">
    <property type="entry name" value="DUF4485"/>
</dbReference>
<gene>
    <name evidence="3" type="ORF">NQ315_007324</name>
</gene>
<dbReference type="Pfam" id="PF14846">
    <property type="entry name" value="DUF4485"/>
    <property type="match status" value="1"/>
</dbReference>
<comment type="caution">
    <text evidence="3">The sequence shown here is derived from an EMBL/GenBank/DDBJ whole genome shotgun (WGS) entry which is preliminary data.</text>
</comment>
<dbReference type="EMBL" id="JANEYG010000003">
    <property type="protein sequence ID" value="KAJ8924526.1"/>
    <property type="molecule type" value="Genomic_DNA"/>
</dbReference>
<protein>
    <recommendedName>
        <fullName evidence="2">DUF4485 domain-containing protein</fullName>
    </recommendedName>
</protein>
<feature type="domain" description="DUF4485" evidence="2">
    <location>
        <begin position="7"/>
        <end position="83"/>
    </location>
</feature>
<organism evidence="3 4">
    <name type="scientific">Exocentrus adspersus</name>
    <dbReference type="NCBI Taxonomy" id="1586481"/>
    <lineage>
        <taxon>Eukaryota</taxon>
        <taxon>Metazoa</taxon>
        <taxon>Ecdysozoa</taxon>
        <taxon>Arthropoda</taxon>
        <taxon>Hexapoda</taxon>
        <taxon>Insecta</taxon>
        <taxon>Pterygota</taxon>
        <taxon>Neoptera</taxon>
        <taxon>Endopterygota</taxon>
        <taxon>Coleoptera</taxon>
        <taxon>Polyphaga</taxon>
        <taxon>Cucujiformia</taxon>
        <taxon>Chrysomeloidea</taxon>
        <taxon>Cerambycidae</taxon>
        <taxon>Lamiinae</taxon>
        <taxon>Acanthocinini</taxon>
        <taxon>Exocentrus</taxon>
    </lineage>
</organism>
<evidence type="ECO:0000259" key="2">
    <source>
        <dbReference type="Pfam" id="PF14846"/>
    </source>
</evidence>
<reference evidence="3 4" key="1">
    <citation type="journal article" date="2023" name="Insect Mol. Biol.">
        <title>Genome sequencing provides insights into the evolution of gene families encoding plant cell wall-degrading enzymes in longhorned beetles.</title>
        <authorList>
            <person name="Shin N.R."/>
            <person name="Okamura Y."/>
            <person name="Kirsch R."/>
            <person name="Pauchet Y."/>
        </authorList>
    </citation>
    <scope>NUCLEOTIDE SEQUENCE [LARGE SCALE GENOMIC DNA]</scope>
    <source>
        <strain evidence="3">EAD_L_NR</strain>
    </source>
</reference>
<sequence>MEIEAKLDEDFLFYLNFTNTFLKRLPDAQMEHKCRVWLYKLCGEPCEGIEMKRCRNIYLANLLVCMQNGVLDPPFLQSPHDIDIMNATEIFAPVPDSVEPPDWLNDTDYHIHSDEASSDKKGRTYIATRTLPNGQGAFAYVGISLTNEEPMWLGAGEGLLAQQMEEKYAEMVPPVHEMEKILARRKSPAERMKVLTFYDVLLQNIADELDGKDTTQNETVEGLLVQLVHDLTEKGMYQDYEAMEEGQKRYELLLLLFDRVKIRRDKVAKREELLDDLEEKVIPISLLQVSDIQPEDKYEFPAAMWEQAIDKIPTKKQMARLQDSYPYILIEKFLQSLSTHKEQIAMRMQRRHENIVTQMKKELRKEGEKKRKVAEDTELACENAVSTLTAVRLAYQQKMDAENQFKDKTELPTSDHTRKYEEMKAAVFDTQKLVEEEALRGKFLAAQINVVSEQTEQFMNVNQELLTKTEEANMKTMRSIKRLNAAIKQYENRILELKAQAGGGVATTQAQGTFFV</sequence>
<dbReference type="Proteomes" id="UP001159042">
    <property type="component" value="Unassembled WGS sequence"/>
</dbReference>
<dbReference type="AlphaFoldDB" id="A0AAV8WDL8"/>
<evidence type="ECO:0000313" key="4">
    <source>
        <dbReference type="Proteomes" id="UP001159042"/>
    </source>
</evidence>
<evidence type="ECO:0000256" key="1">
    <source>
        <dbReference type="SAM" id="Coils"/>
    </source>
</evidence>